<evidence type="ECO:0000313" key="3">
    <source>
        <dbReference type="Proteomes" id="UP000660339"/>
    </source>
</evidence>
<dbReference type="EMBL" id="BONJ01000001">
    <property type="protein sequence ID" value="GIG12144.1"/>
    <property type="molecule type" value="Genomic_DNA"/>
</dbReference>
<protein>
    <submittedName>
        <fullName evidence="2">Uncharacterized protein</fullName>
    </submittedName>
</protein>
<proteinExistence type="predicted"/>
<dbReference type="Proteomes" id="UP000660339">
    <property type="component" value="Unassembled WGS sequence"/>
</dbReference>
<comment type="caution">
    <text evidence="2">The sequence shown here is derived from an EMBL/GenBank/DDBJ whole genome shotgun (WGS) entry which is preliminary data.</text>
</comment>
<organism evidence="2 3">
    <name type="scientific">Catellatospora methionotrophica</name>
    <dbReference type="NCBI Taxonomy" id="121620"/>
    <lineage>
        <taxon>Bacteria</taxon>
        <taxon>Bacillati</taxon>
        <taxon>Actinomycetota</taxon>
        <taxon>Actinomycetes</taxon>
        <taxon>Micromonosporales</taxon>
        <taxon>Micromonosporaceae</taxon>
        <taxon>Catellatospora</taxon>
    </lineage>
</organism>
<gene>
    <name evidence="2" type="ORF">Cme02nite_04760</name>
</gene>
<accession>A0A8J3LAK2</accession>
<name>A0A8J3LAK2_9ACTN</name>
<evidence type="ECO:0000256" key="1">
    <source>
        <dbReference type="SAM" id="MobiDB-lite"/>
    </source>
</evidence>
<dbReference type="AlphaFoldDB" id="A0A8J3LAK2"/>
<evidence type="ECO:0000313" key="2">
    <source>
        <dbReference type="EMBL" id="GIG12144.1"/>
    </source>
</evidence>
<sequence length="100" mass="10964">MSVDDLAAERTDLGALTEMTHEAMLARWHQGLVTPMSSTINTFAKTDGSWWTTSEGAWQRVPQSARSEQLDYHHDRFASTCQAKGPAGSKSPWGAASRVV</sequence>
<keyword evidence="3" id="KW-1185">Reference proteome</keyword>
<feature type="region of interest" description="Disordered" evidence="1">
    <location>
        <begin position="81"/>
        <end position="100"/>
    </location>
</feature>
<reference evidence="2" key="1">
    <citation type="submission" date="2021-01" db="EMBL/GenBank/DDBJ databases">
        <title>Whole genome shotgun sequence of Catellatospora methionotrophica NBRC 14553.</title>
        <authorList>
            <person name="Komaki H."/>
            <person name="Tamura T."/>
        </authorList>
    </citation>
    <scope>NUCLEOTIDE SEQUENCE</scope>
    <source>
        <strain evidence="2">NBRC 14553</strain>
    </source>
</reference>
<dbReference type="RefSeq" id="WP_166380306.1">
    <property type="nucleotide sequence ID" value="NZ_BAAATT010000011.1"/>
</dbReference>